<evidence type="ECO:0000313" key="2">
    <source>
        <dbReference type="EMBL" id="GIE52073.1"/>
    </source>
</evidence>
<name>A0A919JLW8_9ACTN</name>
<dbReference type="EMBL" id="BOMQ01000063">
    <property type="protein sequence ID" value="GIE52073.1"/>
    <property type="molecule type" value="Genomic_DNA"/>
</dbReference>
<sequence length="255" mass="27810">MRRVAVGHLSCLVSAADGPPLVLLHGLAGSAREMTMSLPGHRIIAPDQRGHGHSVRRPDDLSREAYVADVVRVVRELAGGGPVALAGQSMGAHTAMLTAARHPELVSRLVMLEGGVGGSTDDYPARLEKWFASWPVPFPSRQAAVEFLDDTSLARAWAADLEQRPDGYWPRFDPDIMAAAIRPVAATAQWADWRRVRAPTLLVRGAESRVPDDEIARMGELRPDAEVVTIPDSGHDAHLDQPAAWRHRLGEFLNR</sequence>
<evidence type="ECO:0000259" key="1">
    <source>
        <dbReference type="Pfam" id="PF12697"/>
    </source>
</evidence>
<dbReference type="PANTHER" id="PTHR43194:SF2">
    <property type="entry name" value="PEROXISOMAL MEMBRANE PROTEIN LPX1"/>
    <property type="match status" value="1"/>
</dbReference>
<dbReference type="InterPro" id="IPR050228">
    <property type="entry name" value="Carboxylesterase_BioH"/>
</dbReference>
<dbReference type="Pfam" id="PF12697">
    <property type="entry name" value="Abhydrolase_6"/>
    <property type="match status" value="1"/>
</dbReference>
<dbReference type="SUPFAM" id="SSF53474">
    <property type="entry name" value="alpha/beta-Hydrolases"/>
    <property type="match status" value="1"/>
</dbReference>
<protein>
    <recommendedName>
        <fullName evidence="1">AB hydrolase-1 domain-containing protein</fullName>
    </recommendedName>
</protein>
<dbReference type="AlphaFoldDB" id="A0A919JLW8"/>
<keyword evidence="3" id="KW-1185">Reference proteome</keyword>
<dbReference type="InterPro" id="IPR029058">
    <property type="entry name" value="AB_hydrolase_fold"/>
</dbReference>
<dbReference type="GO" id="GO:0003824">
    <property type="term" value="F:catalytic activity"/>
    <property type="evidence" value="ECO:0007669"/>
    <property type="project" value="UniProtKB-ARBA"/>
</dbReference>
<dbReference type="PRINTS" id="PR00111">
    <property type="entry name" value="ABHYDROLASE"/>
</dbReference>
<dbReference type="Gene3D" id="3.40.50.1820">
    <property type="entry name" value="alpha/beta hydrolase"/>
    <property type="match status" value="1"/>
</dbReference>
<dbReference type="PANTHER" id="PTHR43194">
    <property type="entry name" value="HYDROLASE ALPHA/BETA FOLD FAMILY"/>
    <property type="match status" value="1"/>
</dbReference>
<dbReference type="Proteomes" id="UP000647172">
    <property type="component" value="Unassembled WGS sequence"/>
</dbReference>
<gene>
    <name evidence="2" type="ORF">Ani05nite_56070</name>
</gene>
<reference evidence="2" key="1">
    <citation type="submission" date="2021-01" db="EMBL/GenBank/DDBJ databases">
        <title>Whole genome shotgun sequence of Actinoplanes nipponensis NBRC 14063.</title>
        <authorList>
            <person name="Komaki H."/>
            <person name="Tamura T."/>
        </authorList>
    </citation>
    <scope>NUCLEOTIDE SEQUENCE</scope>
    <source>
        <strain evidence="2">NBRC 14063</strain>
    </source>
</reference>
<comment type="caution">
    <text evidence="2">The sequence shown here is derived from an EMBL/GenBank/DDBJ whole genome shotgun (WGS) entry which is preliminary data.</text>
</comment>
<accession>A0A919JLW8</accession>
<dbReference type="RefSeq" id="WP_203773147.1">
    <property type="nucleotide sequence ID" value="NZ_BAAAYJ010000106.1"/>
</dbReference>
<proteinExistence type="predicted"/>
<feature type="domain" description="AB hydrolase-1" evidence="1">
    <location>
        <begin position="21"/>
        <end position="244"/>
    </location>
</feature>
<dbReference type="InterPro" id="IPR000073">
    <property type="entry name" value="AB_hydrolase_1"/>
</dbReference>
<evidence type="ECO:0000313" key="3">
    <source>
        <dbReference type="Proteomes" id="UP000647172"/>
    </source>
</evidence>
<organism evidence="2 3">
    <name type="scientific">Actinoplanes nipponensis</name>
    <dbReference type="NCBI Taxonomy" id="135950"/>
    <lineage>
        <taxon>Bacteria</taxon>
        <taxon>Bacillati</taxon>
        <taxon>Actinomycetota</taxon>
        <taxon>Actinomycetes</taxon>
        <taxon>Micromonosporales</taxon>
        <taxon>Micromonosporaceae</taxon>
        <taxon>Actinoplanes</taxon>
    </lineage>
</organism>